<accession>A0AAV0R370</accession>
<feature type="compositionally biased region" description="Low complexity" evidence="6">
    <location>
        <begin position="314"/>
        <end position="363"/>
    </location>
</feature>
<evidence type="ECO:0008006" key="10">
    <source>
        <dbReference type="Google" id="ProtNLM"/>
    </source>
</evidence>
<name>A0AAV0R370_9ROSI</name>
<dbReference type="Pfam" id="PF06963">
    <property type="entry name" value="FPN1"/>
    <property type="match status" value="2"/>
</dbReference>
<feature type="transmembrane region" description="Helical" evidence="7">
    <location>
        <begin position="745"/>
        <end position="762"/>
    </location>
</feature>
<evidence type="ECO:0000256" key="4">
    <source>
        <dbReference type="ARBA" id="ARBA00022989"/>
    </source>
</evidence>
<evidence type="ECO:0000256" key="2">
    <source>
        <dbReference type="ARBA" id="ARBA00022448"/>
    </source>
</evidence>
<evidence type="ECO:0000256" key="1">
    <source>
        <dbReference type="ARBA" id="ARBA00004141"/>
    </source>
</evidence>
<feature type="transmembrane region" description="Helical" evidence="7">
    <location>
        <begin position="789"/>
        <end position="808"/>
    </location>
</feature>
<keyword evidence="5 7" id="KW-0472">Membrane</keyword>
<feature type="transmembrane region" description="Helical" evidence="7">
    <location>
        <begin position="847"/>
        <end position="871"/>
    </location>
</feature>
<comment type="subcellular location">
    <subcellularLocation>
        <location evidence="1">Membrane</location>
        <topology evidence="1">Multi-pass membrane protein</topology>
    </subcellularLocation>
</comment>
<feature type="transmembrane region" description="Helical" evidence="7">
    <location>
        <begin position="914"/>
        <end position="937"/>
    </location>
</feature>
<keyword evidence="9" id="KW-1185">Reference proteome</keyword>
<gene>
    <name evidence="8" type="ORF">LITE_LOCUS46116</name>
</gene>
<feature type="transmembrane region" description="Helical" evidence="7">
    <location>
        <begin position="629"/>
        <end position="651"/>
    </location>
</feature>
<feature type="region of interest" description="Disordered" evidence="6">
    <location>
        <begin position="288"/>
        <end position="367"/>
    </location>
</feature>
<proteinExistence type="predicted"/>
<keyword evidence="3 7" id="KW-0812">Transmembrane</keyword>
<dbReference type="PANTHER" id="PTHR11660:SF53">
    <property type="entry name" value="SOLUTE CARRIER FAMILY 40 MEMBER 3, CHLOROPLASTIC"/>
    <property type="match status" value="1"/>
</dbReference>
<dbReference type="EMBL" id="CAMGYJ010000010">
    <property type="protein sequence ID" value="CAI0551720.1"/>
    <property type="molecule type" value="Genomic_DNA"/>
</dbReference>
<sequence>MDVGRFDLVSTKFDGKNFALWKFQFRNLVEGKRLLPILNGTSPKSADTAPEKEKADWATTNAQVVSMLASSVDVPTALGLHQFTTAHAMWTHIFKTYSQANASRQFDLEFVLAKLVQGDLDIRCHYQESLNLWTEYDPLMAYLSPEATTAQVLKERSHSRLMRFIIKLKPEFEFIRASLIHRGVSEFDEVLGKLLREETRKLFKRRIPVQGKGMIDDSSVKLSDALYVPALVPNLVSAGQLANNNCTVVFNADGCTMQDRTTGTVIGQGHKSGRVFLLDDFRGDAGKLGTKTAAGGGPEGSETTIDETSPPHTPSIHTGLSSSTSSSSAQPSSTPSGLSSPSTNANTSGPSTSFSVASSSDSSADGHEMELLAASPLPLPRQSDRVNKGAPPLRLLDYVGYSAEGPLSLQLFFQVRLPGVFAEVEGAPALLGLSMVQFALSESLAPNVRLVSAANGAAVVSLLPHRIRYRIDARRWLTPSFPSPSSCRIRKFHSRCSNVNSDVQFNHAVADDEFFPSEGSLIKGDFLAPVVQHNTEILETPSFGLLVLSEEEQNALAATPAHPAGLYAFYANVVTGNVVERLWEFTWPSTIALLFPSLLPVAVMGFFAKSTLLVGGPLLGNFLDYYPRVPAYISLNVIQAAAPVLSAMMIIHDHTVATTSSSSVVLGPWFVVLVLAGSIEKLCGVPLGIANERDWVVHLAGISKPIALAQANAVLSRIDMLAEIAGASMFGVLLSKYGPVTCLKFSYTLMIGSLLVMWINVWKSSSLAGRNIFSSQFSLLALRVSPSTIGGFTGLCAAMGLVATFLAANFVKRLGIVKAVAFGFIFQASFLLMVVTVYWSGSLSHQSPIIFFLGLITLSRLGYMLIVVAGTQILHTGIPSSKANLIGITEASVASLVESLMLGVAIVANNASHYGTLTLLSVTAIVGSAWIFCRWAMNLTPKQRRLFSSNPTS</sequence>
<organism evidence="8 9">
    <name type="scientific">Linum tenue</name>
    <dbReference type="NCBI Taxonomy" id="586396"/>
    <lineage>
        <taxon>Eukaryota</taxon>
        <taxon>Viridiplantae</taxon>
        <taxon>Streptophyta</taxon>
        <taxon>Embryophyta</taxon>
        <taxon>Tracheophyta</taxon>
        <taxon>Spermatophyta</taxon>
        <taxon>Magnoliopsida</taxon>
        <taxon>eudicotyledons</taxon>
        <taxon>Gunneridae</taxon>
        <taxon>Pentapetalae</taxon>
        <taxon>rosids</taxon>
        <taxon>fabids</taxon>
        <taxon>Malpighiales</taxon>
        <taxon>Linaceae</taxon>
        <taxon>Linum</taxon>
    </lineage>
</organism>
<protein>
    <recommendedName>
        <fullName evidence="10">Solute carrier family 40 protein</fullName>
    </recommendedName>
</protein>
<dbReference type="AlphaFoldDB" id="A0AAV0R370"/>
<evidence type="ECO:0000313" key="8">
    <source>
        <dbReference type="EMBL" id="CAI0551720.1"/>
    </source>
</evidence>
<dbReference type="GO" id="GO:0005381">
    <property type="term" value="F:iron ion transmembrane transporter activity"/>
    <property type="evidence" value="ECO:0007669"/>
    <property type="project" value="InterPro"/>
</dbReference>
<feature type="transmembrane region" description="Helical" evidence="7">
    <location>
        <begin position="820"/>
        <end position="841"/>
    </location>
</feature>
<evidence type="ECO:0000256" key="6">
    <source>
        <dbReference type="SAM" id="MobiDB-lite"/>
    </source>
</evidence>
<feature type="transmembrane region" description="Helical" evidence="7">
    <location>
        <begin position="883"/>
        <end position="908"/>
    </location>
</feature>
<reference evidence="8" key="1">
    <citation type="submission" date="2022-08" db="EMBL/GenBank/DDBJ databases">
        <authorList>
            <person name="Gutierrez-Valencia J."/>
        </authorList>
    </citation>
    <scope>NUCLEOTIDE SEQUENCE</scope>
</reference>
<dbReference type="InterPro" id="IPR009716">
    <property type="entry name" value="Ferroportin-1"/>
</dbReference>
<evidence type="ECO:0000256" key="5">
    <source>
        <dbReference type="ARBA" id="ARBA00023136"/>
    </source>
</evidence>
<evidence type="ECO:0000256" key="3">
    <source>
        <dbReference type="ARBA" id="ARBA00022692"/>
    </source>
</evidence>
<evidence type="ECO:0000256" key="7">
    <source>
        <dbReference type="SAM" id="Phobius"/>
    </source>
</evidence>
<evidence type="ECO:0000313" key="9">
    <source>
        <dbReference type="Proteomes" id="UP001154282"/>
    </source>
</evidence>
<keyword evidence="4 7" id="KW-1133">Transmembrane helix</keyword>
<dbReference type="PANTHER" id="PTHR11660">
    <property type="entry name" value="SOLUTE CARRIER FAMILY 40 MEMBER"/>
    <property type="match status" value="1"/>
</dbReference>
<keyword evidence="2" id="KW-0813">Transport</keyword>
<dbReference type="Proteomes" id="UP001154282">
    <property type="component" value="Unassembled WGS sequence"/>
</dbReference>
<dbReference type="GO" id="GO:0016020">
    <property type="term" value="C:membrane"/>
    <property type="evidence" value="ECO:0007669"/>
    <property type="project" value="UniProtKB-SubCell"/>
</dbReference>
<comment type="caution">
    <text evidence="8">The sequence shown here is derived from an EMBL/GenBank/DDBJ whole genome shotgun (WGS) entry which is preliminary data.</text>
</comment>